<keyword evidence="3" id="KW-1185">Reference proteome</keyword>
<reference evidence="2" key="1">
    <citation type="submission" date="2023-10" db="EMBL/GenBank/DDBJ databases">
        <title>Genome assemblies of two species of porcelain crab, Petrolisthes cinctipes and Petrolisthes manimaculis (Anomura: Porcellanidae).</title>
        <authorList>
            <person name="Angst P."/>
        </authorList>
    </citation>
    <scope>NUCLEOTIDE SEQUENCE</scope>
    <source>
        <strain evidence="2">PB745_01</strain>
        <tissue evidence="2">Gill</tissue>
    </source>
</reference>
<organism evidence="2 3">
    <name type="scientific">Petrolisthes cinctipes</name>
    <name type="common">Flat porcelain crab</name>
    <dbReference type="NCBI Taxonomy" id="88211"/>
    <lineage>
        <taxon>Eukaryota</taxon>
        <taxon>Metazoa</taxon>
        <taxon>Ecdysozoa</taxon>
        <taxon>Arthropoda</taxon>
        <taxon>Crustacea</taxon>
        <taxon>Multicrustacea</taxon>
        <taxon>Malacostraca</taxon>
        <taxon>Eumalacostraca</taxon>
        <taxon>Eucarida</taxon>
        <taxon>Decapoda</taxon>
        <taxon>Pleocyemata</taxon>
        <taxon>Anomura</taxon>
        <taxon>Galatheoidea</taxon>
        <taxon>Porcellanidae</taxon>
        <taxon>Petrolisthes</taxon>
    </lineage>
</organism>
<dbReference type="EMBL" id="JAWQEG010000365">
    <property type="protein sequence ID" value="KAK3891147.1"/>
    <property type="molecule type" value="Genomic_DNA"/>
</dbReference>
<feature type="region of interest" description="Disordered" evidence="1">
    <location>
        <begin position="25"/>
        <end position="50"/>
    </location>
</feature>
<name>A0AAE1GEJ6_PETCI</name>
<feature type="compositionally biased region" description="Basic and acidic residues" evidence="1">
    <location>
        <begin position="38"/>
        <end position="50"/>
    </location>
</feature>
<gene>
    <name evidence="2" type="ORF">Pcinc_004938</name>
</gene>
<accession>A0AAE1GEJ6</accession>
<evidence type="ECO:0000256" key="1">
    <source>
        <dbReference type="SAM" id="MobiDB-lite"/>
    </source>
</evidence>
<comment type="caution">
    <text evidence="2">The sequence shown here is derived from an EMBL/GenBank/DDBJ whole genome shotgun (WGS) entry which is preliminary data.</text>
</comment>
<evidence type="ECO:0000313" key="3">
    <source>
        <dbReference type="Proteomes" id="UP001286313"/>
    </source>
</evidence>
<protein>
    <submittedName>
        <fullName evidence="2">Uncharacterized protein</fullName>
    </submittedName>
</protein>
<dbReference type="Proteomes" id="UP001286313">
    <property type="component" value="Unassembled WGS sequence"/>
</dbReference>
<sequence>MVQSRSSEEQRMDVVRTRGLQDVFLSKHTASKNSPKPYDTHRNSSTMKEEWRSKITLKQLALSEATCGGVITQLGYRLFNGSLEDTRNLSIPLFNNNVNNKGLKEV</sequence>
<dbReference type="AlphaFoldDB" id="A0AAE1GEJ6"/>
<evidence type="ECO:0000313" key="2">
    <source>
        <dbReference type="EMBL" id="KAK3891147.1"/>
    </source>
</evidence>
<proteinExistence type="predicted"/>